<dbReference type="AlphaFoldDB" id="A0A840MRK3"/>
<dbReference type="PIRSF" id="PIRSF006488">
    <property type="entry name" value="Exonuc_VII_S"/>
    <property type="match status" value="1"/>
</dbReference>
<dbReference type="Proteomes" id="UP000575898">
    <property type="component" value="Unassembled WGS sequence"/>
</dbReference>
<comment type="caution">
    <text evidence="7">The sequence shown here is derived from an EMBL/GenBank/DDBJ whole genome shotgun (WGS) entry which is preliminary data.</text>
</comment>
<reference evidence="7 8" key="1">
    <citation type="submission" date="2020-08" db="EMBL/GenBank/DDBJ databases">
        <title>Genomic Encyclopedia of Type Strains, Phase IV (KMG-IV): sequencing the most valuable type-strain genomes for metagenomic binning, comparative biology and taxonomic classification.</title>
        <authorList>
            <person name="Goeker M."/>
        </authorList>
    </citation>
    <scope>NUCLEOTIDE SEQUENCE [LARGE SCALE GENOMIC DNA]</scope>
    <source>
        <strain evidence="7 8">DSM 27165</strain>
    </source>
</reference>
<dbReference type="Pfam" id="PF02609">
    <property type="entry name" value="Exonuc_VII_S"/>
    <property type="match status" value="1"/>
</dbReference>
<dbReference type="InterPro" id="IPR003761">
    <property type="entry name" value="Exonuc_VII_S"/>
</dbReference>
<evidence type="ECO:0000313" key="8">
    <source>
        <dbReference type="Proteomes" id="UP000575898"/>
    </source>
</evidence>
<dbReference type="NCBIfam" id="NF002140">
    <property type="entry name" value="PRK00977.1-4"/>
    <property type="match status" value="1"/>
</dbReference>
<accession>A0A840MRK3</accession>
<sequence length="79" mass="8616">MPKSPKPAAPASFEAALADLEKLVAEMESGQLTLEASLSAYKQGTALLQFCQTTLQDAQQQVRILENDNLHLFGQDEQP</sequence>
<dbReference type="GO" id="GO:0006308">
    <property type="term" value="P:DNA catabolic process"/>
    <property type="evidence" value="ECO:0007669"/>
    <property type="project" value="UniProtKB-UniRule"/>
</dbReference>
<dbReference type="EC" id="3.1.11.6" evidence="6"/>
<evidence type="ECO:0000256" key="1">
    <source>
        <dbReference type="ARBA" id="ARBA00009998"/>
    </source>
</evidence>
<dbReference type="InterPro" id="IPR037004">
    <property type="entry name" value="Exonuc_VII_ssu_sf"/>
</dbReference>
<keyword evidence="2 6" id="KW-0963">Cytoplasm</keyword>
<dbReference type="GO" id="GO:0008855">
    <property type="term" value="F:exodeoxyribonuclease VII activity"/>
    <property type="evidence" value="ECO:0007669"/>
    <property type="project" value="UniProtKB-UniRule"/>
</dbReference>
<dbReference type="EMBL" id="JACHHY010000019">
    <property type="protein sequence ID" value="MBB5019709.1"/>
    <property type="molecule type" value="Genomic_DNA"/>
</dbReference>
<name>A0A840MRK3_9PROT</name>
<evidence type="ECO:0000313" key="7">
    <source>
        <dbReference type="EMBL" id="MBB5019709.1"/>
    </source>
</evidence>
<gene>
    <name evidence="6" type="primary">xseB</name>
    <name evidence="7" type="ORF">HNQ59_003017</name>
</gene>
<keyword evidence="4 6" id="KW-0378">Hydrolase</keyword>
<dbReference type="NCBIfam" id="TIGR01280">
    <property type="entry name" value="xseB"/>
    <property type="match status" value="1"/>
</dbReference>
<organism evidence="7 8">
    <name type="scientific">Chitinivorax tropicus</name>
    <dbReference type="NCBI Taxonomy" id="714531"/>
    <lineage>
        <taxon>Bacteria</taxon>
        <taxon>Pseudomonadati</taxon>
        <taxon>Pseudomonadota</taxon>
        <taxon>Betaproteobacteria</taxon>
        <taxon>Chitinivorax</taxon>
    </lineage>
</organism>
<dbReference type="GO" id="GO:0009318">
    <property type="term" value="C:exodeoxyribonuclease VII complex"/>
    <property type="evidence" value="ECO:0007669"/>
    <property type="project" value="UniProtKB-UniRule"/>
</dbReference>
<keyword evidence="5 6" id="KW-0269">Exonuclease</keyword>
<comment type="similarity">
    <text evidence="1 6">Belongs to the XseB family.</text>
</comment>
<dbReference type="SUPFAM" id="SSF116842">
    <property type="entry name" value="XseB-like"/>
    <property type="match status" value="1"/>
</dbReference>
<evidence type="ECO:0000256" key="3">
    <source>
        <dbReference type="ARBA" id="ARBA00022722"/>
    </source>
</evidence>
<evidence type="ECO:0000256" key="5">
    <source>
        <dbReference type="ARBA" id="ARBA00022839"/>
    </source>
</evidence>
<comment type="subunit">
    <text evidence="6">Heterooligomer composed of large and small subunits.</text>
</comment>
<comment type="catalytic activity">
    <reaction evidence="6">
        <text>Exonucleolytic cleavage in either 5'- to 3'- or 3'- to 5'-direction to yield nucleoside 5'-phosphates.</text>
        <dbReference type="EC" id="3.1.11.6"/>
    </reaction>
</comment>
<dbReference type="NCBIfam" id="NF002141">
    <property type="entry name" value="PRK00977.1-5"/>
    <property type="match status" value="1"/>
</dbReference>
<comment type="subcellular location">
    <subcellularLocation>
        <location evidence="6">Cytoplasm</location>
    </subcellularLocation>
</comment>
<dbReference type="Gene3D" id="1.10.287.1040">
    <property type="entry name" value="Exonuclease VII, small subunit"/>
    <property type="match status" value="1"/>
</dbReference>
<keyword evidence="3 6" id="KW-0540">Nuclease</keyword>
<dbReference type="RefSeq" id="WP_184041001.1">
    <property type="nucleotide sequence ID" value="NZ_JACHHY010000019.1"/>
</dbReference>
<keyword evidence="8" id="KW-1185">Reference proteome</keyword>
<dbReference type="GO" id="GO:0005829">
    <property type="term" value="C:cytosol"/>
    <property type="evidence" value="ECO:0007669"/>
    <property type="project" value="TreeGrafter"/>
</dbReference>
<comment type="function">
    <text evidence="6">Bidirectionally degrades single-stranded DNA into large acid-insoluble oligonucleotides, which are then degraded further into small acid-soluble oligonucleotides.</text>
</comment>
<dbReference type="PANTHER" id="PTHR34137">
    <property type="entry name" value="EXODEOXYRIBONUCLEASE 7 SMALL SUBUNIT"/>
    <property type="match status" value="1"/>
</dbReference>
<protein>
    <recommendedName>
        <fullName evidence="6">Exodeoxyribonuclease 7 small subunit</fullName>
        <ecNumber evidence="6">3.1.11.6</ecNumber>
    </recommendedName>
    <alternativeName>
        <fullName evidence="6">Exodeoxyribonuclease VII small subunit</fullName>
        <shortName evidence="6">Exonuclease VII small subunit</shortName>
    </alternativeName>
</protein>
<evidence type="ECO:0000256" key="6">
    <source>
        <dbReference type="HAMAP-Rule" id="MF_00337"/>
    </source>
</evidence>
<evidence type="ECO:0000256" key="2">
    <source>
        <dbReference type="ARBA" id="ARBA00022490"/>
    </source>
</evidence>
<dbReference type="PANTHER" id="PTHR34137:SF1">
    <property type="entry name" value="EXODEOXYRIBONUCLEASE 7 SMALL SUBUNIT"/>
    <property type="match status" value="1"/>
</dbReference>
<proteinExistence type="inferred from homology"/>
<evidence type="ECO:0000256" key="4">
    <source>
        <dbReference type="ARBA" id="ARBA00022801"/>
    </source>
</evidence>
<dbReference type="HAMAP" id="MF_00337">
    <property type="entry name" value="Exonuc_7_S"/>
    <property type="match status" value="1"/>
</dbReference>